<dbReference type="OrthoDB" id="8101336at2"/>
<dbReference type="EMBL" id="FXBL01000004">
    <property type="protein sequence ID" value="SMH41339.1"/>
    <property type="molecule type" value="Genomic_DNA"/>
</dbReference>
<name>A0A1X7NT52_9HYPH</name>
<dbReference type="RefSeq" id="WP_085464478.1">
    <property type="nucleotide sequence ID" value="NZ_FXBL01000004.1"/>
</dbReference>
<dbReference type="AlphaFoldDB" id="A0A1X7NT52"/>
<feature type="chain" id="PRO_5012078353" evidence="1">
    <location>
        <begin position="21"/>
        <end position="89"/>
    </location>
</feature>
<sequence>MKTTIVAALALAASLTAAMAEQRYDRKLEAAAISIAASKMGELRGGFGVDARPVFVSPIDRSQPTHLSAARMDATPTGSVRIASRCTPF</sequence>
<proteinExistence type="predicted"/>
<feature type="signal peptide" evidence="1">
    <location>
        <begin position="1"/>
        <end position="20"/>
    </location>
</feature>
<gene>
    <name evidence="2" type="ORF">SAMN02982922_2540</name>
</gene>
<accession>A0A1X7NT52</accession>
<keyword evidence="1" id="KW-0732">Signal</keyword>
<reference evidence="2 3" key="1">
    <citation type="submission" date="2017-04" db="EMBL/GenBank/DDBJ databases">
        <authorList>
            <person name="Afonso C.L."/>
            <person name="Miller P.J."/>
            <person name="Scott M.A."/>
            <person name="Spackman E."/>
            <person name="Goraichik I."/>
            <person name="Dimitrov K.M."/>
            <person name="Suarez D.L."/>
            <person name="Swayne D.E."/>
        </authorList>
    </citation>
    <scope>NUCLEOTIDE SEQUENCE [LARGE SCALE GENOMIC DNA]</scope>
    <source>
        <strain evidence="2 3">B5P</strain>
    </source>
</reference>
<evidence type="ECO:0000313" key="3">
    <source>
        <dbReference type="Proteomes" id="UP000193083"/>
    </source>
</evidence>
<protein>
    <submittedName>
        <fullName evidence="2">Uncharacterized protein</fullName>
    </submittedName>
</protein>
<evidence type="ECO:0000256" key="1">
    <source>
        <dbReference type="SAM" id="SignalP"/>
    </source>
</evidence>
<organism evidence="2 3">
    <name type="scientific">Mesorhizobium australicum</name>
    <dbReference type="NCBI Taxonomy" id="536018"/>
    <lineage>
        <taxon>Bacteria</taxon>
        <taxon>Pseudomonadati</taxon>
        <taxon>Pseudomonadota</taxon>
        <taxon>Alphaproteobacteria</taxon>
        <taxon>Hyphomicrobiales</taxon>
        <taxon>Phyllobacteriaceae</taxon>
        <taxon>Mesorhizobium</taxon>
    </lineage>
</organism>
<dbReference type="Proteomes" id="UP000193083">
    <property type="component" value="Unassembled WGS sequence"/>
</dbReference>
<keyword evidence="3" id="KW-1185">Reference proteome</keyword>
<evidence type="ECO:0000313" key="2">
    <source>
        <dbReference type="EMBL" id="SMH41339.1"/>
    </source>
</evidence>